<keyword evidence="1" id="KW-1133">Transmembrane helix</keyword>
<evidence type="ECO:0000313" key="2">
    <source>
        <dbReference type="EMBL" id="SHG51380.1"/>
    </source>
</evidence>
<dbReference type="AlphaFoldDB" id="A0A1M5KFI9"/>
<sequence>MYIFAIMLRKYIAILFLIAAQLVILGHGIVSHHHHADIANDGHQNGNNHHNNSKETPLELAFSGFIHAGEHVSFTNSSETRIVISKDDVKSIKALPIDFIPPVEYIVVYQKHTFPPDGHFIYLPPLLGAYTLRGPPSFIVA</sequence>
<proteinExistence type="predicted"/>
<keyword evidence="1" id="KW-0472">Membrane</keyword>
<accession>A0A1M5KFI9</accession>
<evidence type="ECO:0000256" key="1">
    <source>
        <dbReference type="SAM" id="Phobius"/>
    </source>
</evidence>
<organism evidence="2 3">
    <name type="scientific">Chryseobacterium oranimense</name>
    <dbReference type="NCBI Taxonomy" id="421058"/>
    <lineage>
        <taxon>Bacteria</taxon>
        <taxon>Pseudomonadati</taxon>
        <taxon>Bacteroidota</taxon>
        <taxon>Flavobacteriia</taxon>
        <taxon>Flavobacteriales</taxon>
        <taxon>Weeksellaceae</taxon>
        <taxon>Chryseobacterium group</taxon>
        <taxon>Chryseobacterium</taxon>
    </lineage>
</organism>
<dbReference type="Proteomes" id="UP000184047">
    <property type="component" value="Unassembled WGS sequence"/>
</dbReference>
<reference evidence="3" key="1">
    <citation type="submission" date="2016-11" db="EMBL/GenBank/DDBJ databases">
        <authorList>
            <person name="Varghese N."/>
            <person name="Submissions S."/>
        </authorList>
    </citation>
    <scope>NUCLEOTIDE SEQUENCE [LARGE SCALE GENOMIC DNA]</scope>
    <source>
        <strain evidence="3">DSM 19055</strain>
    </source>
</reference>
<keyword evidence="3" id="KW-1185">Reference proteome</keyword>
<dbReference type="STRING" id="421058.SAMN05421866_0680"/>
<evidence type="ECO:0000313" key="3">
    <source>
        <dbReference type="Proteomes" id="UP000184047"/>
    </source>
</evidence>
<name>A0A1M5KFI9_9FLAO</name>
<keyword evidence="1" id="KW-0812">Transmembrane</keyword>
<dbReference type="EMBL" id="FQWT01000001">
    <property type="protein sequence ID" value="SHG51380.1"/>
    <property type="molecule type" value="Genomic_DNA"/>
</dbReference>
<gene>
    <name evidence="2" type="ORF">SAMN05421866_0680</name>
</gene>
<feature type="transmembrane region" description="Helical" evidence="1">
    <location>
        <begin position="12"/>
        <end position="30"/>
    </location>
</feature>
<protein>
    <submittedName>
        <fullName evidence="2">Uncharacterized protein</fullName>
    </submittedName>
</protein>